<evidence type="ECO:0000313" key="3">
    <source>
        <dbReference type="EMBL" id="CAG5134958.1"/>
    </source>
</evidence>
<proteinExistence type="predicted"/>
<dbReference type="InterPro" id="IPR000863">
    <property type="entry name" value="Sulfotransferase_dom"/>
</dbReference>
<name>A0A8S4A3M6_9EUPU</name>
<comment type="caution">
    <text evidence="3">The sequence shown here is derived from an EMBL/GenBank/DDBJ whole genome shotgun (WGS) entry which is preliminary data.</text>
</comment>
<accession>A0A8S4A3M6</accession>
<dbReference type="GO" id="GO:0019319">
    <property type="term" value="P:hexose biosynthetic process"/>
    <property type="evidence" value="ECO:0007669"/>
    <property type="project" value="TreeGrafter"/>
</dbReference>
<keyword evidence="1" id="KW-0472">Membrane</keyword>
<keyword evidence="1" id="KW-1133">Transmembrane helix</keyword>
<dbReference type="SUPFAM" id="SSF52540">
    <property type="entry name" value="P-loop containing nucleoside triphosphate hydrolases"/>
    <property type="match status" value="1"/>
</dbReference>
<evidence type="ECO:0000256" key="1">
    <source>
        <dbReference type="SAM" id="Phobius"/>
    </source>
</evidence>
<feature type="non-terminal residue" evidence="3">
    <location>
        <position position="354"/>
    </location>
</feature>
<dbReference type="Proteomes" id="UP000678393">
    <property type="component" value="Unassembled WGS sequence"/>
</dbReference>
<dbReference type="Pfam" id="PF00685">
    <property type="entry name" value="Sulfotransfer_1"/>
    <property type="match status" value="1"/>
</dbReference>
<organism evidence="3 4">
    <name type="scientific">Candidula unifasciata</name>
    <dbReference type="NCBI Taxonomy" id="100452"/>
    <lineage>
        <taxon>Eukaryota</taxon>
        <taxon>Metazoa</taxon>
        <taxon>Spiralia</taxon>
        <taxon>Lophotrochozoa</taxon>
        <taxon>Mollusca</taxon>
        <taxon>Gastropoda</taxon>
        <taxon>Heterobranchia</taxon>
        <taxon>Euthyneura</taxon>
        <taxon>Panpulmonata</taxon>
        <taxon>Eupulmonata</taxon>
        <taxon>Stylommatophora</taxon>
        <taxon>Helicina</taxon>
        <taxon>Helicoidea</taxon>
        <taxon>Geomitridae</taxon>
        <taxon>Candidula</taxon>
    </lineage>
</organism>
<dbReference type="EMBL" id="CAJHNH020007778">
    <property type="protein sequence ID" value="CAG5134958.1"/>
    <property type="molecule type" value="Genomic_DNA"/>
</dbReference>
<feature type="domain" description="Sulfotransferase" evidence="2">
    <location>
        <begin position="235"/>
        <end position="353"/>
    </location>
</feature>
<keyword evidence="1" id="KW-0812">Transmembrane</keyword>
<gene>
    <name evidence="3" type="ORF">CUNI_LOCUS20516</name>
</gene>
<dbReference type="OrthoDB" id="8068875at2759"/>
<protein>
    <recommendedName>
        <fullName evidence="2">Sulfotransferase domain-containing protein</fullName>
    </recommendedName>
</protein>
<feature type="transmembrane region" description="Helical" evidence="1">
    <location>
        <begin position="28"/>
        <end position="51"/>
    </location>
</feature>
<dbReference type="Gene3D" id="3.40.50.300">
    <property type="entry name" value="P-loop containing nucleotide triphosphate hydrolases"/>
    <property type="match status" value="1"/>
</dbReference>
<reference evidence="3" key="1">
    <citation type="submission" date="2021-04" db="EMBL/GenBank/DDBJ databases">
        <authorList>
            <consortium name="Molecular Ecology Group"/>
        </authorList>
    </citation>
    <scope>NUCLEOTIDE SEQUENCE</scope>
</reference>
<dbReference type="AlphaFoldDB" id="A0A8S4A3M6"/>
<evidence type="ECO:0000313" key="4">
    <source>
        <dbReference type="Proteomes" id="UP000678393"/>
    </source>
</evidence>
<dbReference type="InterPro" id="IPR052654">
    <property type="entry name" value="CS_Sulfotransferase"/>
</dbReference>
<sequence>MKFGYLFQHAPAWLFRSKKVTGGANLRLFTLILATVFTVCLYVLCLPLVGVKMWPDDDHRLLETQFNQTFRKMQGFAPVPCDPRAKVSEILRMRPIKFLPNFKNPCWWEPLNTSTSIHDIYANNGFLKYSYSYGKAFRKLTHKFRARNSSKPYRLRCLPYFFLAGQPKCGSTDFYNKIVSHPDVVSPPIKESHWWGKNRYGDASVSTLWSNDDWWKNPENCGLLEPKFTNADHVHLVLPQARIIVILRNPTDRLYSDFLYFTHSLKSQEDFHNEATAAVDSLNDCIHKIGIRACVYNASIAIKSRVRLRLGLYQVYLQDWLALFPRDQVLVVRLEDYSAEPLAVIQKAHTFLQL</sequence>
<dbReference type="InterPro" id="IPR027417">
    <property type="entry name" value="P-loop_NTPase"/>
</dbReference>
<dbReference type="PANTHER" id="PTHR15723:SF0">
    <property type="entry name" value="CARBOHYDRATE SULFOTRANSFERASE 15"/>
    <property type="match status" value="1"/>
</dbReference>
<dbReference type="PANTHER" id="PTHR15723">
    <property type="entry name" value="CARBOHYDRATE SULFOTRANSFERASE 15"/>
    <property type="match status" value="1"/>
</dbReference>
<evidence type="ECO:0000259" key="2">
    <source>
        <dbReference type="Pfam" id="PF00685"/>
    </source>
</evidence>
<dbReference type="GO" id="GO:0050659">
    <property type="term" value="F:N-acetylgalactosamine 4-sulfate 6-O-sulfotransferase activity"/>
    <property type="evidence" value="ECO:0007669"/>
    <property type="project" value="TreeGrafter"/>
</dbReference>
<keyword evidence="4" id="KW-1185">Reference proteome</keyword>